<proteinExistence type="predicted"/>
<feature type="region of interest" description="Disordered" evidence="1">
    <location>
        <begin position="1"/>
        <end position="40"/>
    </location>
</feature>
<organism evidence="2">
    <name type="scientific">Siphoviridae sp. ctZE52</name>
    <dbReference type="NCBI Taxonomy" id="2825557"/>
    <lineage>
        <taxon>Viruses</taxon>
        <taxon>Duplodnaviria</taxon>
        <taxon>Heunggongvirae</taxon>
        <taxon>Uroviricota</taxon>
        <taxon>Caudoviricetes</taxon>
    </lineage>
</organism>
<reference evidence="2" key="1">
    <citation type="journal article" date="2021" name="Proc. Natl. Acad. Sci. U.S.A.">
        <title>A Catalog of Tens of Thousands of Viruses from Human Metagenomes Reveals Hidden Associations with Chronic Diseases.</title>
        <authorList>
            <person name="Tisza M.J."/>
            <person name="Buck C.B."/>
        </authorList>
    </citation>
    <scope>NUCLEOTIDE SEQUENCE</scope>
    <source>
        <strain evidence="2">CtZE52</strain>
    </source>
</reference>
<evidence type="ECO:0000313" key="2">
    <source>
        <dbReference type="EMBL" id="DAE01167.1"/>
    </source>
</evidence>
<feature type="compositionally biased region" description="Acidic residues" evidence="1">
    <location>
        <begin position="11"/>
        <end position="26"/>
    </location>
</feature>
<feature type="compositionally biased region" description="Basic and acidic residues" evidence="1">
    <location>
        <begin position="1"/>
        <end position="10"/>
    </location>
</feature>
<dbReference type="EMBL" id="BK015320">
    <property type="protein sequence ID" value="DAE01167.1"/>
    <property type="molecule type" value="Genomic_DNA"/>
</dbReference>
<protein>
    <submittedName>
        <fullName evidence="2">Uncharacterized protein</fullName>
    </submittedName>
</protein>
<name>A0A8S5P247_9CAUD</name>
<sequence>MRDIYIKDPDGEPEYDGEEDNEEYEEDRYQRDWETSTLYW</sequence>
<evidence type="ECO:0000256" key="1">
    <source>
        <dbReference type="SAM" id="MobiDB-lite"/>
    </source>
</evidence>
<accession>A0A8S5P247</accession>